<dbReference type="InterPro" id="IPR027417">
    <property type="entry name" value="P-loop_NTPase"/>
</dbReference>
<dbReference type="SUPFAM" id="SSF52540">
    <property type="entry name" value="P-loop containing nucleoside triphosphate hydrolases"/>
    <property type="match status" value="1"/>
</dbReference>
<name>A0A7L4PAS5_9CREN</name>
<evidence type="ECO:0000313" key="2">
    <source>
        <dbReference type="Proteomes" id="UP000554766"/>
    </source>
</evidence>
<evidence type="ECO:0000313" key="1">
    <source>
        <dbReference type="EMBL" id="NYR15704.1"/>
    </source>
</evidence>
<dbReference type="Gene3D" id="3.40.50.300">
    <property type="entry name" value="P-loop containing nucleotide triphosphate hydrolases"/>
    <property type="match status" value="1"/>
</dbReference>
<organism evidence="1 2">
    <name type="scientific">Pyrobaculum arsenaticum</name>
    <dbReference type="NCBI Taxonomy" id="121277"/>
    <lineage>
        <taxon>Archaea</taxon>
        <taxon>Thermoproteota</taxon>
        <taxon>Thermoprotei</taxon>
        <taxon>Thermoproteales</taxon>
        <taxon>Thermoproteaceae</taxon>
        <taxon>Pyrobaculum</taxon>
    </lineage>
</organism>
<dbReference type="AlphaFoldDB" id="A0A7L4PAS5"/>
<accession>A0A7L4PAS5</accession>
<proteinExistence type="predicted"/>
<keyword evidence="2" id="KW-1185">Reference proteome</keyword>
<protein>
    <submittedName>
        <fullName evidence="1">AAA family ATPase</fullName>
    </submittedName>
</protein>
<gene>
    <name evidence="1" type="ORF">HC235_07110</name>
</gene>
<dbReference type="Proteomes" id="UP000554766">
    <property type="component" value="Unassembled WGS sequence"/>
</dbReference>
<dbReference type="EMBL" id="JAAVJF010000003">
    <property type="protein sequence ID" value="NYR15704.1"/>
    <property type="molecule type" value="Genomic_DNA"/>
</dbReference>
<comment type="caution">
    <text evidence="1">The sequence shown here is derived from an EMBL/GenBank/DDBJ whole genome shotgun (WGS) entry which is preliminary data.</text>
</comment>
<reference evidence="1 2" key="1">
    <citation type="journal article" date="2020" name="Nat. Commun.">
        <title>The structures of two archaeal type IV pili illuminate evolutionary relationships.</title>
        <authorList>
            <person name="Wang F."/>
            <person name="Baquero D.P."/>
            <person name="Su Z."/>
            <person name="Beltran L.C."/>
            <person name="Prangishvili D."/>
            <person name="Krupovic M."/>
            <person name="Egelman E.H."/>
        </authorList>
    </citation>
    <scope>NUCLEOTIDE SEQUENCE [LARGE SCALE GENOMIC DNA]</scope>
    <source>
        <strain evidence="1 2">2GA</strain>
    </source>
</reference>
<sequence length="264" mass="29786">MSIVGVNGCTIPKWPVAGESYKLAGKSWLRAVETLVKLTSAFPMAILLGRAGMGKSQVAYEVCKRTNCIYVDLTEVGERTMPNVVAIVTWRLLSRYWDKGAKSRLVEVYRKFGYEGLLSLARGDPAWTLRSALELAGGRTTIVLDELLPSAEDPKFFEVAYILHRVRNMHLSNASFLVTMLPEVYEKIVERIPPLGNFFMHITVQLPDVIPEDEVEDIVSAYCTEKVELARKILAERPDITVRELLMELNNIPSRRYVELVPVD</sequence>